<accession>A0A8J6U2S9</accession>
<dbReference type="RefSeq" id="WP_216714692.1">
    <property type="nucleotide sequence ID" value="NZ_JACVEL010000013.1"/>
</dbReference>
<name>A0A8J6U2S9_9FLAO</name>
<dbReference type="Proteomes" id="UP000652681">
    <property type="component" value="Unassembled WGS sequence"/>
</dbReference>
<dbReference type="AlphaFoldDB" id="A0A8J6U2S9"/>
<proteinExistence type="predicted"/>
<sequence>MKEIKTRHNLLEARKKALEQVTHGSIRPHGKLWGMDVFSWMNPDVEALALTIHAFPFPILWLSPSGLLMAVAECDAAIATNIHTVITYDQSSAAEKSGEILHLITTNDIHQAFQKMNALQFKPGIILFCSEGADSEMYQKAFSNYLELHQI</sequence>
<comment type="caution">
    <text evidence="1">The sequence shown here is derived from an EMBL/GenBank/DDBJ whole genome shotgun (WGS) entry which is preliminary data.</text>
</comment>
<organism evidence="1 2">
    <name type="scientific">Taishania pollutisoli</name>
    <dbReference type="NCBI Taxonomy" id="2766479"/>
    <lineage>
        <taxon>Bacteria</taxon>
        <taxon>Pseudomonadati</taxon>
        <taxon>Bacteroidota</taxon>
        <taxon>Flavobacteriia</taxon>
        <taxon>Flavobacteriales</taxon>
        <taxon>Crocinitomicaceae</taxon>
        <taxon>Taishania</taxon>
    </lineage>
</organism>
<protein>
    <submittedName>
        <fullName evidence="1">Uncharacterized protein</fullName>
    </submittedName>
</protein>
<dbReference type="EMBL" id="JACVEL010000013">
    <property type="protein sequence ID" value="MBC9813675.1"/>
    <property type="molecule type" value="Genomic_DNA"/>
</dbReference>
<gene>
    <name evidence="1" type="ORF">H9Y05_14460</name>
</gene>
<evidence type="ECO:0000313" key="2">
    <source>
        <dbReference type="Proteomes" id="UP000652681"/>
    </source>
</evidence>
<evidence type="ECO:0000313" key="1">
    <source>
        <dbReference type="EMBL" id="MBC9813675.1"/>
    </source>
</evidence>
<reference evidence="1" key="1">
    <citation type="submission" date="2020-09" db="EMBL/GenBank/DDBJ databases">
        <title>Taishania pollutisoli gen. nov., sp. nov., Isolated from Tetrabromobisphenol A-Contaminated Soil.</title>
        <authorList>
            <person name="Chen Q."/>
        </authorList>
    </citation>
    <scope>NUCLEOTIDE SEQUENCE</scope>
    <source>
        <strain evidence="1">CZZ-1</strain>
    </source>
</reference>
<keyword evidence="2" id="KW-1185">Reference proteome</keyword>